<dbReference type="Proteomes" id="UP000186922">
    <property type="component" value="Unassembled WGS sequence"/>
</dbReference>
<evidence type="ECO:0000313" key="13">
    <source>
        <dbReference type="Proteomes" id="UP000186922"/>
    </source>
</evidence>
<evidence type="ECO:0000256" key="2">
    <source>
        <dbReference type="ARBA" id="ARBA00004031"/>
    </source>
</evidence>
<dbReference type="GO" id="GO:0008540">
    <property type="term" value="C:proteasome regulatory particle, base subcomplex"/>
    <property type="evidence" value="ECO:0007669"/>
    <property type="project" value="UniProtKB-UniRule"/>
</dbReference>
<dbReference type="Pfam" id="PF17781">
    <property type="entry name" value="RPN1_RPN2_N"/>
    <property type="match status" value="1"/>
</dbReference>
<evidence type="ECO:0000256" key="4">
    <source>
        <dbReference type="ARBA" id="ARBA00014928"/>
    </source>
</evidence>
<dbReference type="STRING" id="947166.A0A1D1WAK8"/>
<dbReference type="EMBL" id="BDGG01000017">
    <property type="protein sequence ID" value="GAV08369.1"/>
    <property type="molecule type" value="Genomic_DNA"/>
</dbReference>
<dbReference type="InterPro" id="IPR041433">
    <property type="entry name" value="RPN1_C"/>
</dbReference>
<proteinExistence type="inferred from homology"/>
<dbReference type="PANTHER" id="PTHR10943">
    <property type="entry name" value="26S PROTEASOME NON-ATPASE REGULATORY SUBUNIT"/>
    <property type="match status" value="1"/>
</dbReference>
<feature type="region of interest" description="Disordered" evidence="9">
    <location>
        <begin position="615"/>
        <end position="648"/>
    </location>
</feature>
<dbReference type="PANTHER" id="PTHR10943:SF1">
    <property type="entry name" value="26S PROTEASOME NON-ATPASE REGULATORY SUBUNIT 2"/>
    <property type="match status" value="1"/>
</dbReference>
<dbReference type="InterPro" id="IPR016024">
    <property type="entry name" value="ARM-type_fold"/>
</dbReference>
<evidence type="ECO:0000256" key="3">
    <source>
        <dbReference type="ARBA" id="ARBA00005460"/>
    </source>
</evidence>
<dbReference type="SUPFAM" id="SSF48371">
    <property type="entry name" value="ARM repeat"/>
    <property type="match status" value="1"/>
</dbReference>
<evidence type="ECO:0000256" key="9">
    <source>
        <dbReference type="SAM" id="MobiDB-lite"/>
    </source>
</evidence>
<dbReference type="FunFam" id="1.25.10.10:FF:000026">
    <property type="entry name" value="26S proteasome non-ATPase regulatory subunit 2"/>
    <property type="match status" value="1"/>
</dbReference>
<gene>
    <name evidence="12" type="primary">RvY_18076-1</name>
    <name evidence="12" type="synonym">RvY_18076.1</name>
    <name evidence="12" type="ORF">RvY_18076</name>
</gene>
<name>A0A1D1WAK8_RAMVA</name>
<feature type="compositionally biased region" description="Basic and acidic residues" evidence="9">
    <location>
        <begin position="1"/>
        <end position="15"/>
    </location>
</feature>
<dbReference type="Gene3D" id="1.25.10.10">
    <property type="entry name" value="Leucine-rich Repeat Variant"/>
    <property type="match status" value="1"/>
</dbReference>
<dbReference type="GO" id="GO:0042176">
    <property type="term" value="P:regulation of protein catabolic process"/>
    <property type="evidence" value="ECO:0007669"/>
    <property type="project" value="InterPro"/>
</dbReference>
<comment type="subunit">
    <text evidence="7">Component of the 19S proteasome regulatory particle complex. The 26S proteasome consists of a 20S core particle (CP) and two 19S regulatory subunits (RP). The regulatory particle is made of a lid composed of 9 subunits, a base containing 6 ATPases and few additional components including PSMD2. Interacts with RPGRIP1L. Interacts with CRY1 in a KDM8-dependent manner. Interacts (via C-terminus) with phosphatase UBLCP1 (via ubiquitin-like domain); the interaction recruits UBLCP1 to the 19S regulatory particle where it dephosphorylates 19S subunit PSMC2/RPT1 which impairs PSMC2 ATPase activity and disrupts 26S proteasome assembly.</text>
</comment>
<comment type="similarity">
    <text evidence="3 8">Belongs to the proteasome subunit S2 family.</text>
</comment>
<reference evidence="12 13" key="1">
    <citation type="journal article" date="2016" name="Nat. Commun.">
        <title>Extremotolerant tardigrade genome and improved radiotolerance of human cultured cells by tardigrade-unique protein.</title>
        <authorList>
            <person name="Hashimoto T."/>
            <person name="Horikawa D.D."/>
            <person name="Saito Y."/>
            <person name="Kuwahara H."/>
            <person name="Kozuka-Hata H."/>
            <person name="Shin-I T."/>
            <person name="Minakuchi Y."/>
            <person name="Ohishi K."/>
            <person name="Motoyama A."/>
            <person name="Aizu T."/>
            <person name="Enomoto A."/>
            <person name="Kondo K."/>
            <person name="Tanaka S."/>
            <person name="Hara Y."/>
            <person name="Koshikawa S."/>
            <person name="Sagara H."/>
            <person name="Miura T."/>
            <person name="Yokobori S."/>
            <person name="Miyagawa K."/>
            <person name="Suzuki Y."/>
            <person name="Kubo T."/>
            <person name="Oyama M."/>
            <person name="Kohara Y."/>
            <person name="Fujiyama A."/>
            <person name="Arakawa K."/>
            <person name="Katayama T."/>
            <person name="Toyoda A."/>
            <person name="Kunieda T."/>
        </authorList>
    </citation>
    <scope>NUCLEOTIDE SEQUENCE [LARGE SCALE GENOMIC DNA]</scope>
    <source>
        <strain evidence="12 13">YOKOZUNA-1</strain>
    </source>
</reference>
<accession>A0A1D1WAK8</accession>
<evidence type="ECO:0000259" key="11">
    <source>
        <dbReference type="Pfam" id="PF18051"/>
    </source>
</evidence>
<evidence type="ECO:0000256" key="8">
    <source>
        <dbReference type="PIRNR" id="PIRNR015965"/>
    </source>
</evidence>
<keyword evidence="6 8" id="KW-0647">Proteasome</keyword>
<comment type="function">
    <text evidence="2">Binds to the intracellular domain of tumor necrosis factor type 1 receptor. The binding domain of TRAP1 and TRAP2 resides outside the death domain of TNFR1.</text>
</comment>
<evidence type="ECO:0000256" key="7">
    <source>
        <dbReference type="ARBA" id="ARBA00046857"/>
    </source>
</evidence>
<dbReference type="InterPro" id="IPR011989">
    <property type="entry name" value="ARM-like"/>
</dbReference>
<feature type="domain" description="26S proteasome non-ATPase regulatory subunit RPN1 C-terminal" evidence="11">
    <location>
        <begin position="854"/>
        <end position="904"/>
    </location>
</feature>
<dbReference type="GO" id="GO:0034515">
    <property type="term" value="C:proteasome storage granule"/>
    <property type="evidence" value="ECO:0007669"/>
    <property type="project" value="TreeGrafter"/>
</dbReference>
<keyword evidence="5" id="KW-0677">Repeat</keyword>
<sequence length="911" mass="100708">MVAQDPAKEKEKGDSRAATLSDADKKKLEKENELSEEDLKLQTELNMLVERLSQGRPELQKPAIESLRNMIRSSTTSMTSVPKPLKFLRPHYQTIIDVFDKMPDNDTKKTAASVLSVMAMTMSSTRESIKYKILATEEDIGAWGHEYVRHLAGEVTQEWNDETRDITDNKRAATLASLARQIVKYFMEHNAEPEGCDLLMEMDQLALLPEFVDAHSYNKVCLYLISCVPYVADPEDSNLLKTAISLYHKNNQYTEAVRLAIRLNDMKIINDLFTSCPDRSVKKQIAFILAHSQVYLDLDESSDGYDELMEIMSNSHLNTNHLALARELDIAEPKNPEDVYKTHLEQHRSIYTGGSGLDTAKQNLASAFVNGFLNCGFGTDKMFAEDANKWIYKNKEHGMLSATASLGLILLWDVEGGLTQIDKFLYSQDEYIKSGSLLACGIVNARIRNECDPARALLSEHLINKSNIIRTGAVVGLSLAYAGTNRADIIEVLLPVLDDEQSSLEVRCLAAVSLGLIAVGSCNAEIAEAILHCLLARSTLELKDPMAKLMALALGLLHLGQQERVETIRATLQALEDPFKSLAVIFLDGCAYAGTGNVLKIQQFLHVCSEHSEQIKKEETDDKKSGDKKDEAAEKEKEKKKEEAQDRGMQQAAAALGIAMIAMGEDIGNEMSLRSFGHLLRYGDPLLRRAVPLALGLLSVSNPKLNVMDTLSKFSHDNDSEVASNSVFSMGLIGAGTNNARLATMLRNLAVYHTKDANSLFMVRIAQGLLHMGKGTHSLSPQYSDRFLVSRASLAGLLIVLTSCLDIKSTILGKHHYLLYYLVPAIQSRMLVCFDEDLKPITASVRVGTAVDIVGQAGRPKAITGFQTHTTPVLLNYGERAELATDDYVPLTSVLEGFVVLRKRSTDTEMA</sequence>
<evidence type="ECO:0000259" key="10">
    <source>
        <dbReference type="Pfam" id="PF17781"/>
    </source>
</evidence>
<dbReference type="InterPro" id="IPR016643">
    <property type="entry name" value="26S_Psome_Rpn1"/>
</dbReference>
<dbReference type="GO" id="GO:0043161">
    <property type="term" value="P:proteasome-mediated ubiquitin-dependent protein catabolic process"/>
    <property type="evidence" value="ECO:0007669"/>
    <property type="project" value="TreeGrafter"/>
</dbReference>
<dbReference type="PIRSF" id="PIRSF015965">
    <property type="entry name" value="26S_Psome_Rpn1"/>
    <property type="match status" value="1"/>
</dbReference>
<feature type="compositionally biased region" description="Basic and acidic residues" evidence="9">
    <location>
        <begin position="22"/>
        <end position="37"/>
    </location>
</feature>
<evidence type="ECO:0000256" key="1">
    <source>
        <dbReference type="ARBA" id="ARBA00002362"/>
    </source>
</evidence>
<dbReference type="Pfam" id="PF18051">
    <property type="entry name" value="RPN1_C"/>
    <property type="match status" value="1"/>
</dbReference>
<feature type="compositionally biased region" description="Basic and acidic residues" evidence="9">
    <location>
        <begin position="615"/>
        <end position="646"/>
    </location>
</feature>
<dbReference type="InterPro" id="IPR040892">
    <property type="entry name" value="RPN1_N"/>
</dbReference>
<evidence type="ECO:0000313" key="12">
    <source>
        <dbReference type="EMBL" id="GAV08369.1"/>
    </source>
</evidence>
<organism evidence="12 13">
    <name type="scientific">Ramazzottius varieornatus</name>
    <name type="common">Water bear</name>
    <name type="synonym">Tardigrade</name>
    <dbReference type="NCBI Taxonomy" id="947166"/>
    <lineage>
        <taxon>Eukaryota</taxon>
        <taxon>Metazoa</taxon>
        <taxon>Ecdysozoa</taxon>
        <taxon>Tardigrada</taxon>
        <taxon>Eutardigrada</taxon>
        <taxon>Parachela</taxon>
        <taxon>Hypsibioidea</taxon>
        <taxon>Ramazzottiidae</taxon>
        <taxon>Ramazzottius</taxon>
    </lineage>
</organism>
<dbReference type="AlphaFoldDB" id="A0A1D1WAK8"/>
<evidence type="ECO:0000256" key="5">
    <source>
        <dbReference type="ARBA" id="ARBA00022737"/>
    </source>
</evidence>
<comment type="caution">
    <text evidence="12">The sequence shown here is derived from an EMBL/GenBank/DDBJ whole genome shotgun (WGS) entry which is preliminary data.</text>
</comment>
<dbReference type="OrthoDB" id="10252509at2759"/>
<protein>
    <recommendedName>
        <fullName evidence="4 8">26S proteasome non-ATPase regulatory subunit 2</fullName>
    </recommendedName>
</protein>
<feature type="region of interest" description="Disordered" evidence="9">
    <location>
        <begin position="1"/>
        <end position="37"/>
    </location>
</feature>
<evidence type="ECO:0000256" key="6">
    <source>
        <dbReference type="ARBA" id="ARBA00022942"/>
    </source>
</evidence>
<dbReference type="GO" id="GO:0030234">
    <property type="term" value="F:enzyme regulator activity"/>
    <property type="evidence" value="ECO:0007669"/>
    <property type="project" value="UniProtKB-UniRule"/>
</dbReference>
<dbReference type="GO" id="GO:0005634">
    <property type="term" value="C:nucleus"/>
    <property type="evidence" value="ECO:0007669"/>
    <property type="project" value="TreeGrafter"/>
</dbReference>
<keyword evidence="13" id="KW-1185">Reference proteome</keyword>
<feature type="domain" description="RPN1 N-terminal" evidence="10">
    <location>
        <begin position="45"/>
        <end position="345"/>
    </location>
</feature>
<comment type="function">
    <text evidence="1 8">Component of the 26S proteasome, a multiprotein complex involved in the ATP-dependent degradation of ubiquitinated proteins. This complex plays a key role in the maintenance of protein homeostasis by removing misfolded or damaged proteins, which could impair cellular functions, and by removing proteins whose functions are no longer required. Therefore, the proteasome participates in numerous cellular processes, including cell cycle progression, apoptosis, or DNA damage repair.</text>
</comment>